<dbReference type="GO" id="GO:0009055">
    <property type="term" value="F:electron transfer activity"/>
    <property type="evidence" value="ECO:0007669"/>
    <property type="project" value="TreeGrafter"/>
</dbReference>
<dbReference type="Gene3D" id="2.20.28.10">
    <property type="match status" value="1"/>
</dbReference>
<organism evidence="7 8">
    <name type="scientific">Lacibacter luteus</name>
    <dbReference type="NCBI Taxonomy" id="2508719"/>
    <lineage>
        <taxon>Bacteria</taxon>
        <taxon>Pseudomonadati</taxon>
        <taxon>Bacteroidota</taxon>
        <taxon>Chitinophagia</taxon>
        <taxon>Chitinophagales</taxon>
        <taxon>Chitinophagaceae</taxon>
        <taxon>Lacibacter</taxon>
    </lineage>
</organism>
<dbReference type="AlphaFoldDB" id="A0A4Q1CM88"/>
<name>A0A4Q1CM88_9BACT</name>
<gene>
    <name evidence="7" type="ORF">ESA94_01555</name>
</gene>
<dbReference type="PROSITE" id="PS50903">
    <property type="entry name" value="RUBREDOXIN_LIKE"/>
    <property type="match status" value="1"/>
</dbReference>
<dbReference type="InterPro" id="IPR024934">
    <property type="entry name" value="Rubredoxin-like_dom"/>
</dbReference>
<dbReference type="InterPro" id="IPR024935">
    <property type="entry name" value="Rubredoxin_dom"/>
</dbReference>
<proteinExistence type="predicted"/>
<evidence type="ECO:0000313" key="8">
    <source>
        <dbReference type="Proteomes" id="UP000290204"/>
    </source>
</evidence>
<protein>
    <submittedName>
        <fullName evidence="7">Rubredoxin</fullName>
    </submittedName>
</protein>
<evidence type="ECO:0000256" key="3">
    <source>
        <dbReference type="ARBA" id="ARBA00022723"/>
    </source>
</evidence>
<dbReference type="OrthoDB" id="9758182at2"/>
<evidence type="ECO:0000256" key="2">
    <source>
        <dbReference type="ARBA" id="ARBA00022448"/>
    </source>
</evidence>
<dbReference type="Proteomes" id="UP000290204">
    <property type="component" value="Unassembled WGS sequence"/>
</dbReference>
<dbReference type="PANTHER" id="PTHR47627:SF1">
    <property type="entry name" value="RUBREDOXIN-1-RELATED"/>
    <property type="match status" value="1"/>
</dbReference>
<dbReference type="GO" id="GO:0043448">
    <property type="term" value="P:alkane catabolic process"/>
    <property type="evidence" value="ECO:0007669"/>
    <property type="project" value="TreeGrafter"/>
</dbReference>
<evidence type="ECO:0000313" key="7">
    <source>
        <dbReference type="EMBL" id="RXK61729.1"/>
    </source>
</evidence>
<evidence type="ECO:0000256" key="5">
    <source>
        <dbReference type="ARBA" id="ARBA00023004"/>
    </source>
</evidence>
<dbReference type="PANTHER" id="PTHR47627">
    <property type="entry name" value="RUBREDOXIN"/>
    <property type="match status" value="1"/>
</dbReference>
<keyword evidence="2" id="KW-0813">Transport</keyword>
<sequence length="498" mass="57053">MSNSSTIKINFRGGIISPGDLYNTLVACTKVGIRHVSFGLRQQLLITVSIENREALLSELDLIDIVYETGNDRHPNIVSSYPAEEIFINNTWLSEGVYKDIFDGIDYQPTLKINVSDSNQSFTPMLTGNINWVAAKDAAHFWHLFIRFPKTNNIYEWSQLVYTNDVAKVSKEIEEIIINHRERFSDNTEAQGETLMKLVHTDKYITKPADKTVQLPTFNLPYYEGFNRYNNNKYWMGVYRRDELFSVDFLKEVSKLCLETKIGQLCSTPWKSIIVKGIDEKDKAKWSLLLDKYQVNVRHAANELNFQVEDDCSEGLALKNYLVKQLNNEDIRTFGLCIGIKTRSKSEVFSSILVKRKPLFRLFGWEFLYVYDVLCANEFNPNERTGYVFSSNNPKFLLSEQLRRSISAFYQHLEGKQAKVEKVVAPRKETDKKPVTAYVHQCSDCLTVYDETVGEPENNIAAGVKFEALPADYCCPLCDAGKETFVKVEKALLGLQTV</sequence>
<keyword evidence="8" id="KW-1185">Reference proteome</keyword>
<keyword evidence="3" id="KW-0479">Metal-binding</keyword>
<reference evidence="7 8" key="1">
    <citation type="submission" date="2019-01" db="EMBL/GenBank/DDBJ databases">
        <title>Lacibacter sp. strain TTM-7.</title>
        <authorList>
            <person name="Chen W.-M."/>
        </authorList>
    </citation>
    <scope>NUCLEOTIDE SEQUENCE [LARGE SCALE GENOMIC DNA]</scope>
    <source>
        <strain evidence="7 8">TTM-7</strain>
    </source>
</reference>
<evidence type="ECO:0000256" key="1">
    <source>
        <dbReference type="ARBA" id="ARBA00001965"/>
    </source>
</evidence>
<dbReference type="SUPFAM" id="SSF57802">
    <property type="entry name" value="Rubredoxin-like"/>
    <property type="match status" value="1"/>
</dbReference>
<comment type="caution">
    <text evidence="7">The sequence shown here is derived from an EMBL/GenBank/DDBJ whole genome shotgun (WGS) entry which is preliminary data.</text>
</comment>
<comment type="cofactor">
    <cofactor evidence="1">
        <name>Fe(3+)</name>
        <dbReference type="ChEBI" id="CHEBI:29034"/>
    </cofactor>
</comment>
<dbReference type="Pfam" id="PF00301">
    <property type="entry name" value="Rubredoxin"/>
    <property type="match status" value="1"/>
</dbReference>
<keyword evidence="4" id="KW-0249">Electron transport</keyword>
<dbReference type="CDD" id="cd00730">
    <property type="entry name" value="rubredoxin"/>
    <property type="match status" value="1"/>
</dbReference>
<dbReference type="InterPro" id="IPR050526">
    <property type="entry name" value="Rubredoxin_ET"/>
</dbReference>
<keyword evidence="5" id="KW-0408">Iron</keyword>
<dbReference type="GO" id="GO:0005506">
    <property type="term" value="F:iron ion binding"/>
    <property type="evidence" value="ECO:0007669"/>
    <property type="project" value="InterPro"/>
</dbReference>
<dbReference type="EMBL" id="SDHW01000001">
    <property type="protein sequence ID" value="RXK61729.1"/>
    <property type="molecule type" value="Genomic_DNA"/>
</dbReference>
<feature type="domain" description="Rubredoxin-like" evidence="6">
    <location>
        <begin position="437"/>
        <end position="488"/>
    </location>
</feature>
<accession>A0A4Q1CM88</accession>
<dbReference type="RefSeq" id="WP_129129101.1">
    <property type="nucleotide sequence ID" value="NZ_SDHW01000001.1"/>
</dbReference>
<evidence type="ECO:0000259" key="6">
    <source>
        <dbReference type="PROSITE" id="PS50903"/>
    </source>
</evidence>
<evidence type="ECO:0000256" key="4">
    <source>
        <dbReference type="ARBA" id="ARBA00022982"/>
    </source>
</evidence>